<organism evidence="1">
    <name type="scientific">Tanacetum cinerariifolium</name>
    <name type="common">Dalmatian daisy</name>
    <name type="synonym">Chrysanthemum cinerariifolium</name>
    <dbReference type="NCBI Taxonomy" id="118510"/>
    <lineage>
        <taxon>Eukaryota</taxon>
        <taxon>Viridiplantae</taxon>
        <taxon>Streptophyta</taxon>
        <taxon>Embryophyta</taxon>
        <taxon>Tracheophyta</taxon>
        <taxon>Spermatophyta</taxon>
        <taxon>Magnoliopsida</taxon>
        <taxon>eudicotyledons</taxon>
        <taxon>Gunneridae</taxon>
        <taxon>Pentapetalae</taxon>
        <taxon>asterids</taxon>
        <taxon>campanulids</taxon>
        <taxon>Asterales</taxon>
        <taxon>Asteraceae</taxon>
        <taxon>Asteroideae</taxon>
        <taxon>Anthemideae</taxon>
        <taxon>Anthemidinae</taxon>
        <taxon>Tanacetum</taxon>
    </lineage>
</organism>
<comment type="caution">
    <text evidence="1">The sequence shown here is derived from an EMBL/GenBank/DDBJ whole genome shotgun (WGS) entry which is preliminary data.</text>
</comment>
<dbReference type="AlphaFoldDB" id="A0A699UQ21"/>
<accession>A0A699UQ21</accession>
<protein>
    <submittedName>
        <fullName evidence="1">Cold-regulated 47</fullName>
    </submittedName>
</protein>
<sequence>MKVVNDKLDKLYADFIKMTLHLEERFYPHLLTTIACRRAISKAIEKGMQDGLAVGIAHGKEGRVLTDVATYNSSAKDDYVSALQELHNVNFSLFDELKSNKDVSVETLMIILRLEKFLAERLGLNESQPHVD</sequence>
<evidence type="ECO:0000313" key="1">
    <source>
        <dbReference type="EMBL" id="GFD25005.1"/>
    </source>
</evidence>
<dbReference type="EMBL" id="BKCJ011357166">
    <property type="protein sequence ID" value="GFD25005.1"/>
    <property type="molecule type" value="Genomic_DNA"/>
</dbReference>
<gene>
    <name evidence="1" type="ORF">Tci_896974</name>
</gene>
<proteinExistence type="predicted"/>
<reference evidence="1" key="1">
    <citation type="journal article" date="2019" name="Sci. Rep.">
        <title>Draft genome of Tanacetum cinerariifolium, the natural source of mosquito coil.</title>
        <authorList>
            <person name="Yamashiro T."/>
            <person name="Shiraishi A."/>
            <person name="Satake H."/>
            <person name="Nakayama K."/>
        </authorList>
    </citation>
    <scope>NUCLEOTIDE SEQUENCE</scope>
</reference>
<name>A0A699UQ21_TANCI</name>